<feature type="region of interest" description="Disordered" evidence="1">
    <location>
        <begin position="1"/>
        <end position="33"/>
    </location>
</feature>
<evidence type="ECO:0000259" key="2">
    <source>
        <dbReference type="Pfam" id="PF03718"/>
    </source>
</evidence>
<feature type="region of interest" description="Disordered" evidence="1">
    <location>
        <begin position="49"/>
        <end position="79"/>
    </location>
</feature>
<dbReference type="GO" id="GO:0004553">
    <property type="term" value="F:hydrolase activity, hydrolyzing O-glycosyl compounds"/>
    <property type="evidence" value="ECO:0007669"/>
    <property type="project" value="InterPro"/>
</dbReference>
<feature type="domain" description="Glycoside hydrolase family 49 C-terminal" evidence="2">
    <location>
        <begin position="547"/>
        <end position="655"/>
    </location>
</feature>
<evidence type="ECO:0000259" key="3">
    <source>
        <dbReference type="Pfam" id="PF17433"/>
    </source>
</evidence>
<organism evidence="4 5">
    <name type="scientific">Saccharata proteae CBS 121410</name>
    <dbReference type="NCBI Taxonomy" id="1314787"/>
    <lineage>
        <taxon>Eukaryota</taxon>
        <taxon>Fungi</taxon>
        <taxon>Dikarya</taxon>
        <taxon>Ascomycota</taxon>
        <taxon>Pezizomycotina</taxon>
        <taxon>Dothideomycetes</taxon>
        <taxon>Dothideomycetes incertae sedis</taxon>
        <taxon>Botryosphaeriales</taxon>
        <taxon>Saccharataceae</taxon>
        <taxon>Saccharata</taxon>
    </lineage>
</organism>
<dbReference type="Proteomes" id="UP000799776">
    <property type="component" value="Unassembled WGS sequence"/>
</dbReference>
<evidence type="ECO:0000313" key="4">
    <source>
        <dbReference type="EMBL" id="KAF2087522.1"/>
    </source>
</evidence>
<accession>A0A9P4HW48</accession>
<dbReference type="AlphaFoldDB" id="A0A9P4HW48"/>
<name>A0A9P4HW48_9PEZI</name>
<keyword evidence="4" id="KW-0378">Hydrolase</keyword>
<sequence>MTKVVPSSPAETSHALYRSSHLPGRTSRDPKRAETWTLDWHFTPRSPIASLYQSNNTDNSKPPPAPIARPPSANNTANSDQLKTWWHDTGEINWKTPVQPGNVRQSHVYYVQVSTQDDLLDGNYYDSFVYETIPRNGNGNIKVPGDPSSNCSDYDGITIEDTVNITMAWTQFLYSSDVVVRVQRPFNAASDGNVTIRPTTLNYPVTELEGDIYITVPFSEHGTRFSVEFGDDLYTYRDNCDGPDCQYVQSEDPTASHYWGNITDYNAVMGVEPRNALLIFASAIPNDDQVPDMNTTSTLHVSQGLVTGLDKINASTVVFNPGVYWFTGTAHAELSSSVNWVYIAPGAYVKGAIQFNTGDDVMKATGHGVLSGEQYVYQANTNARYENIKSNSESLRMWTGNSWATKHQTFLISGPTTNAPPFNSMDFTGDLDTISVQASDYKQVGAFFTQTDGMEIYPGSSVRDVFYHSGDDTIKTYYSDVDVRRVVVWKTHTAPVVQFGWASRNLSNITVDDVSVVHSRYVANSSHPSLIGMNQVYPDAETRTDTAVLKNTVTDVTFSNLRSEGIGGNLMRICPLATFRNVRIVNVSLDGFSARTNGIGVGEVAAWTDAEGEPVELENFSVTNYYVGGEKVSMSDGNWGVNGTGRLNVAGQYLKEGGFTVV</sequence>
<gene>
    <name evidence="4" type="ORF">K490DRAFT_73492</name>
</gene>
<dbReference type="Pfam" id="PF03718">
    <property type="entry name" value="Glyco_hydro_49"/>
    <property type="match status" value="1"/>
</dbReference>
<proteinExistence type="predicted"/>
<evidence type="ECO:0000313" key="5">
    <source>
        <dbReference type="Proteomes" id="UP000799776"/>
    </source>
</evidence>
<evidence type="ECO:0000256" key="1">
    <source>
        <dbReference type="SAM" id="MobiDB-lite"/>
    </source>
</evidence>
<protein>
    <submittedName>
        <fullName evidence="4">Glycoside hydrolase family 49 protein</fullName>
    </submittedName>
</protein>
<dbReference type="InterPro" id="IPR023226">
    <property type="entry name" value="Glyco_hydro_49_N_dom"/>
</dbReference>
<comment type="caution">
    <text evidence="4">The sequence shown here is derived from an EMBL/GenBank/DDBJ whole genome shotgun (WGS) entry which is preliminary data.</text>
</comment>
<feature type="compositionally biased region" description="Polar residues" evidence="1">
    <location>
        <begin position="51"/>
        <end position="60"/>
    </location>
</feature>
<dbReference type="InterPro" id="IPR005192">
    <property type="entry name" value="Glyco_hydro_49_C"/>
</dbReference>
<dbReference type="EMBL" id="ML978719">
    <property type="protein sequence ID" value="KAF2087522.1"/>
    <property type="molecule type" value="Genomic_DNA"/>
</dbReference>
<reference evidence="4" key="1">
    <citation type="journal article" date="2020" name="Stud. Mycol.">
        <title>101 Dothideomycetes genomes: a test case for predicting lifestyles and emergence of pathogens.</title>
        <authorList>
            <person name="Haridas S."/>
            <person name="Albert R."/>
            <person name="Binder M."/>
            <person name="Bloem J."/>
            <person name="Labutti K."/>
            <person name="Salamov A."/>
            <person name="Andreopoulos B."/>
            <person name="Baker S."/>
            <person name="Barry K."/>
            <person name="Bills G."/>
            <person name="Bluhm B."/>
            <person name="Cannon C."/>
            <person name="Castanera R."/>
            <person name="Culley D."/>
            <person name="Daum C."/>
            <person name="Ezra D."/>
            <person name="Gonzalez J."/>
            <person name="Henrissat B."/>
            <person name="Kuo A."/>
            <person name="Liang C."/>
            <person name="Lipzen A."/>
            <person name="Lutzoni F."/>
            <person name="Magnuson J."/>
            <person name="Mondo S."/>
            <person name="Nolan M."/>
            <person name="Ohm R."/>
            <person name="Pangilinan J."/>
            <person name="Park H.-J."/>
            <person name="Ramirez L."/>
            <person name="Alfaro M."/>
            <person name="Sun H."/>
            <person name="Tritt A."/>
            <person name="Yoshinaga Y."/>
            <person name="Zwiers L.-H."/>
            <person name="Turgeon B."/>
            <person name="Goodwin S."/>
            <person name="Spatafora J."/>
            <person name="Crous P."/>
            <person name="Grigoriev I."/>
        </authorList>
    </citation>
    <scope>NUCLEOTIDE SEQUENCE</scope>
    <source>
        <strain evidence="4">CBS 121410</strain>
    </source>
</reference>
<keyword evidence="5" id="KW-1185">Reference proteome</keyword>
<dbReference type="OrthoDB" id="406508at2759"/>
<dbReference type="SUPFAM" id="SSF101596">
    <property type="entry name" value="Dextranase, N-terminal domain"/>
    <property type="match status" value="1"/>
</dbReference>
<dbReference type="Gene3D" id="2.160.20.10">
    <property type="entry name" value="Single-stranded right-handed beta-helix, Pectin lyase-like"/>
    <property type="match status" value="1"/>
</dbReference>
<dbReference type="Pfam" id="PF18841">
    <property type="entry name" value="B_solenoid_dext"/>
    <property type="match status" value="1"/>
</dbReference>
<dbReference type="InterPro" id="IPR041402">
    <property type="entry name" value="B_solenoid_dext"/>
</dbReference>
<dbReference type="Pfam" id="PF17433">
    <property type="entry name" value="Glyco_hydro_49N"/>
    <property type="match status" value="1"/>
</dbReference>
<dbReference type="InterPro" id="IPR011050">
    <property type="entry name" value="Pectin_lyase_fold/virulence"/>
</dbReference>
<dbReference type="SUPFAM" id="SSF51126">
    <property type="entry name" value="Pectin lyase-like"/>
    <property type="match status" value="1"/>
</dbReference>
<dbReference type="InterPro" id="IPR041274">
    <property type="entry name" value="IPU_b_solenoid"/>
</dbReference>
<feature type="domain" description="Glycoside hydrolase family 49 N-terminal" evidence="3">
    <location>
        <begin position="73"/>
        <end position="282"/>
    </location>
</feature>
<dbReference type="Pfam" id="PF18783">
    <property type="entry name" value="IPU_b_solenoid"/>
    <property type="match status" value="1"/>
</dbReference>
<dbReference type="Gene3D" id="2.60.350.10">
    <property type="entry name" value="Dextranase, N-terminal"/>
    <property type="match status" value="1"/>
</dbReference>
<dbReference type="InterPro" id="IPR012334">
    <property type="entry name" value="Pectin_lyas_fold"/>
</dbReference>
<dbReference type="InterPro" id="IPR035953">
    <property type="entry name" value="Dextranase_N-ter"/>
</dbReference>